<dbReference type="AlphaFoldDB" id="A0AAD2A0N6"/>
<reference evidence="4" key="1">
    <citation type="submission" date="2023-05" db="EMBL/GenBank/DDBJ databases">
        <authorList>
            <person name="Huff M."/>
        </authorList>
    </citation>
    <scope>NUCLEOTIDE SEQUENCE</scope>
</reference>
<proteinExistence type="inferred from homology"/>
<dbReference type="InterPro" id="IPR036982">
    <property type="entry name" value="Deoxyhypusine_synthase_sf"/>
</dbReference>
<evidence type="ECO:0000256" key="1">
    <source>
        <dbReference type="ARBA" id="ARBA00001911"/>
    </source>
</evidence>
<dbReference type="PANTHER" id="PTHR11703">
    <property type="entry name" value="DEOXYHYPUSINE SYNTHASE"/>
    <property type="match status" value="1"/>
</dbReference>
<protein>
    <submittedName>
        <fullName evidence="4">Uncharacterized protein</fullName>
    </submittedName>
</protein>
<name>A0AAD2A0N6_9LAMI</name>
<comment type="cofactor">
    <cofactor evidence="1">
        <name>NAD(+)</name>
        <dbReference type="ChEBI" id="CHEBI:57540"/>
    </cofactor>
</comment>
<dbReference type="InterPro" id="IPR029035">
    <property type="entry name" value="DHS-like_NAD/FAD-binding_dom"/>
</dbReference>
<evidence type="ECO:0000256" key="2">
    <source>
        <dbReference type="ARBA" id="ARBA00009892"/>
    </source>
</evidence>
<sequence>MKDSVLDSIRSTVFKQSNSLDGICTTIEGYDFNKGVDYHENTLWTPSKVISRLGEEINNESSYLYWAYKALVTNVYSEGIRYAFSSLTTISKFFNFEEEKLVCFIIGSFNNATP</sequence>
<gene>
    <name evidence="4" type="ORF">FPE_LOCUS26279</name>
</gene>
<accession>A0AAD2A0N6</accession>
<dbReference type="Gene3D" id="3.40.910.10">
    <property type="entry name" value="Deoxyhypusine synthase"/>
    <property type="match status" value="1"/>
</dbReference>
<dbReference type="SUPFAM" id="SSF52467">
    <property type="entry name" value="DHS-like NAD/FAD-binding domain"/>
    <property type="match status" value="1"/>
</dbReference>
<organism evidence="4 5">
    <name type="scientific">Fraxinus pennsylvanica</name>
    <dbReference type="NCBI Taxonomy" id="56036"/>
    <lineage>
        <taxon>Eukaryota</taxon>
        <taxon>Viridiplantae</taxon>
        <taxon>Streptophyta</taxon>
        <taxon>Embryophyta</taxon>
        <taxon>Tracheophyta</taxon>
        <taxon>Spermatophyta</taxon>
        <taxon>Magnoliopsida</taxon>
        <taxon>eudicotyledons</taxon>
        <taxon>Gunneridae</taxon>
        <taxon>Pentapetalae</taxon>
        <taxon>asterids</taxon>
        <taxon>lamiids</taxon>
        <taxon>Lamiales</taxon>
        <taxon>Oleaceae</taxon>
        <taxon>Oleeae</taxon>
        <taxon>Fraxinus</taxon>
    </lineage>
</organism>
<dbReference type="GO" id="GO:0005737">
    <property type="term" value="C:cytoplasm"/>
    <property type="evidence" value="ECO:0007669"/>
    <property type="project" value="TreeGrafter"/>
</dbReference>
<dbReference type="Pfam" id="PF01916">
    <property type="entry name" value="DS"/>
    <property type="match status" value="1"/>
</dbReference>
<evidence type="ECO:0000313" key="5">
    <source>
        <dbReference type="Proteomes" id="UP000834106"/>
    </source>
</evidence>
<dbReference type="GO" id="GO:0034038">
    <property type="term" value="F:deoxyhypusine synthase activity"/>
    <property type="evidence" value="ECO:0007669"/>
    <property type="project" value="TreeGrafter"/>
</dbReference>
<keyword evidence="5" id="KW-1185">Reference proteome</keyword>
<dbReference type="InterPro" id="IPR002773">
    <property type="entry name" value="Deoxyhypusine_synthase"/>
</dbReference>
<dbReference type="EMBL" id="OU503051">
    <property type="protein sequence ID" value="CAI9778849.1"/>
    <property type="molecule type" value="Genomic_DNA"/>
</dbReference>
<comment type="similarity">
    <text evidence="2">Belongs to the deoxyhypusine synthase family.</text>
</comment>
<dbReference type="Proteomes" id="UP000834106">
    <property type="component" value="Chromosome 16"/>
</dbReference>
<evidence type="ECO:0000256" key="3">
    <source>
        <dbReference type="ARBA" id="ARBA00023027"/>
    </source>
</evidence>
<evidence type="ECO:0000313" key="4">
    <source>
        <dbReference type="EMBL" id="CAI9778849.1"/>
    </source>
</evidence>
<dbReference type="PANTHER" id="PTHR11703:SF0">
    <property type="entry name" value="DEOXYHYPUSINE SYNTHASE"/>
    <property type="match status" value="1"/>
</dbReference>
<keyword evidence="3" id="KW-0520">NAD</keyword>